<dbReference type="InterPro" id="IPR011009">
    <property type="entry name" value="Kinase-like_dom_sf"/>
</dbReference>
<dbReference type="Gene3D" id="3.40.50.300">
    <property type="entry name" value="P-loop containing nucleotide triphosphate hydrolases"/>
    <property type="match status" value="3"/>
</dbReference>
<organism evidence="6 7">
    <name type="scientific">Porites lobata</name>
    <dbReference type="NCBI Taxonomy" id="104759"/>
    <lineage>
        <taxon>Eukaryota</taxon>
        <taxon>Metazoa</taxon>
        <taxon>Cnidaria</taxon>
        <taxon>Anthozoa</taxon>
        <taxon>Hexacorallia</taxon>
        <taxon>Scleractinia</taxon>
        <taxon>Fungiina</taxon>
        <taxon>Poritidae</taxon>
        <taxon>Porites</taxon>
    </lineage>
</organism>
<feature type="coiled-coil region" evidence="4">
    <location>
        <begin position="2464"/>
        <end position="2491"/>
    </location>
</feature>
<gene>
    <name evidence="6" type="ORF">PLOB_00028179</name>
</gene>
<keyword evidence="1 3" id="KW-0547">Nucleotide-binding</keyword>
<proteinExistence type="predicted"/>
<dbReference type="SUPFAM" id="SSF56112">
    <property type="entry name" value="Protein kinase-like (PK-like)"/>
    <property type="match status" value="3"/>
</dbReference>
<dbReference type="InterPro" id="IPR017441">
    <property type="entry name" value="Protein_kinase_ATP_BS"/>
</dbReference>
<keyword evidence="7" id="KW-1185">Reference proteome</keyword>
<dbReference type="EMBL" id="CALNXK010000348">
    <property type="protein sequence ID" value="CAH3183265.1"/>
    <property type="molecule type" value="Genomic_DNA"/>
</dbReference>
<dbReference type="InterPro" id="IPR045063">
    <property type="entry name" value="Dynamin_N"/>
</dbReference>
<evidence type="ECO:0000256" key="2">
    <source>
        <dbReference type="ARBA" id="ARBA00022840"/>
    </source>
</evidence>
<keyword evidence="4" id="KW-0175">Coiled coil</keyword>
<reference evidence="6 7" key="1">
    <citation type="submission" date="2022-05" db="EMBL/GenBank/DDBJ databases">
        <authorList>
            <consortium name="Genoscope - CEA"/>
            <person name="William W."/>
        </authorList>
    </citation>
    <scope>NUCLEOTIDE SEQUENCE [LARGE SCALE GENOMIC DNA]</scope>
</reference>
<feature type="domain" description="Protein kinase" evidence="5">
    <location>
        <begin position="1614"/>
        <end position="1905"/>
    </location>
</feature>
<evidence type="ECO:0000313" key="7">
    <source>
        <dbReference type="Proteomes" id="UP001159405"/>
    </source>
</evidence>
<feature type="domain" description="Protein kinase" evidence="5">
    <location>
        <begin position="713"/>
        <end position="991"/>
    </location>
</feature>
<dbReference type="SMART" id="SM00220">
    <property type="entry name" value="S_TKc"/>
    <property type="match status" value="3"/>
</dbReference>
<dbReference type="InterPro" id="IPR000719">
    <property type="entry name" value="Prot_kinase_dom"/>
</dbReference>
<dbReference type="PROSITE" id="PS00108">
    <property type="entry name" value="PROTEIN_KINASE_ST"/>
    <property type="match status" value="3"/>
</dbReference>
<dbReference type="PANTHER" id="PTHR26392:SF92">
    <property type="entry name" value="PROTEIN KINASE DOMAIN-CONTAINING PROTEIN"/>
    <property type="match status" value="1"/>
</dbReference>
<dbReference type="PROSITE" id="PS00107">
    <property type="entry name" value="PROTEIN_KINASE_ATP"/>
    <property type="match status" value="3"/>
</dbReference>
<evidence type="ECO:0000313" key="6">
    <source>
        <dbReference type="EMBL" id="CAH3183265.1"/>
    </source>
</evidence>
<name>A0ABN8RXH0_9CNID</name>
<feature type="binding site" evidence="3">
    <location>
        <position position="2568"/>
    </location>
    <ligand>
        <name>ATP</name>
        <dbReference type="ChEBI" id="CHEBI:30616"/>
    </ligand>
</feature>
<feature type="coiled-coil region" evidence="4">
    <location>
        <begin position="1544"/>
        <end position="1571"/>
    </location>
</feature>
<evidence type="ECO:0000256" key="1">
    <source>
        <dbReference type="ARBA" id="ARBA00022741"/>
    </source>
</evidence>
<dbReference type="SUPFAM" id="SSF52540">
    <property type="entry name" value="P-loop containing nucleoside triphosphate hydrolases"/>
    <property type="match status" value="3"/>
</dbReference>
<comment type="caution">
    <text evidence="6">The sequence shown here is derived from an EMBL/GenBank/DDBJ whole genome shotgun (WGS) entry which is preliminary data.</text>
</comment>
<feature type="binding site" evidence="3">
    <location>
        <position position="747"/>
    </location>
    <ligand>
        <name>ATP</name>
        <dbReference type="ChEBI" id="CHEBI:30616"/>
    </ligand>
</feature>
<sequence>MAQRGPPRRITRKETIVDLAKDLELLRVDSKDYGETMDSMAKARDLRIKELKKSNGTLLEGYDKILKDLKQTRKRRHVLKDYYSKIKEVLSDTQEIALQEEADFVNRAKTCKKDLKKKKFTVLVAGETSAGKTSLINLLLNEQVLPTGLLENTLTICEISYGAKREAVVHFAREGTPSLILENIKSDTLKQYIEKPTNDKDWCKKVEIKTPNSLLQGGVVIVDSPGIGDSKQVCSIALEFLPQAFAFIYVINSPNAGGVHDDRLMRIVREWKKLYGEDKCKGLTSESALFVCNKWDDVERQTKTNPSDKEKIKNEIICKLKKEIPNLNEKSQVIEMSVFTAAEIQQKFDVMSDDLSSLINGLRRLLPVCLEKKTEHFYRMNSGCLKSLSDQVKGEVNNAKRTREDRLKAQKDVEVKLQKLKDGAFIKETDEALSRHVKNISAQVKSYLQQDEVRSAFCTWEEKDLPQIDDSQRGNVERLKNIYKQCLEQRFEKILQTLEKRKQLFSKAHADLEQRFRQGFFEFEKDVREIDQVLVGESTEEVLLQIEDRPPLDARVKKFIFLTGVVFMPVLFPIGVAAGVLSAPVIGYLAVDRILNERHLRNDSCEVLEELSTLFLQRNIDQVIFDRVSQEFTEEGGRISSIKRYYQELLEKYEKKCQDLTKSEDEDIRKGTVRKLSPLHAKLEEISQNLTFDAIQHGINVMSPGCEIDKRTLSEKEKLGDGSFGEVYKGEISLSGREGTKEVAVKKLKGTLQASNVASFLKEAEILMQLNHIHIVALYGVVMDVQNYQLRSLALVLELCNESLKNHIFKNKTKIPWETNSAAVITCQWGIDILGALDFIHGKNIVHRDLKLANVLITKREQIRVADLGLATFKTLITGTYCGTPRYMAPEVRLEQKIYDSKVDMYSFGLMMWEMWFGERVLPESISTSQDEVNRQIEVKKQGRPGRRVRHPPPAKWIELMGYDKILKDLKQTRKRRHVLKDYYSKIKEVLSDTQEIALQEEADFVNRAKTCKKDLKKKKFTVLVAGETSAGKTSLINLLLNEQVLPTGLLENTLTICEISYGAKREAVIHFAREGTPSLILENIKSDTLKQHIEKPTNDKDWCKKIEIKTPNSLLQGGVVIVDSPGIGDSKQVCNIALEFLPQAFAFIYVINSPNAGGVHDDRLMRIVREWKKLYGEDRCKGLTSESALFVCNKWDDVERLTKTSPSDKEKIKNEIICKLKKEIPNLNEKSQVIEMSVFTAAQIQQRFDVMSDDLSSLINGLRRLLPVCLEKKTEHFYRLNSGCLMSLSDQVKGEVNNAKRTQEDRLKTQKDVEVKLQKLKDGAFIRETDEALSKHVKNISAQVKSYLQQDEVRSAFCTWEEKDLPQIDDSQRANVERLKNIYKQCLEQRFEKILQTLEKREQLFSKAHADLEQRFRQGFFEFEKDVRDIDQVLVGESTDEVLLQFEDRSPLDARVKKFIFLTSVVFMPVLFPIGLAAGVLSAPVIGYLAVDRILNESKLRNDPCQVLKELSTLFLHRNIDQVISDRVSQEFTEEGGRISSIKRCYKELLEKYEKKCQDLTKSEDEDTREGTVEKLSPLYAKLEEISQNLTFDAIQHGIRVMSPSCEIEKRRLSYETKIGGGSYGEVYKGKISLAGRQKEVAVKKLKVPPQASNVAPFLREADILMKLKHAHIVEFYGVVMDVQNNQLRFLALVFELCMTSLKNHIFTNEKNIPWRTKSTAIITCRWGVEILDALEFIHSKKIVHRDLKLENVLIAKKEHIKVADLGLATFRNQITGTYCGTPWYMAPEIRENKIYDSKVDMYSFGLMMWEMCAKSCDLYEKQITCFSLKTTCCRFIRMSSPNKSCSKDNLERVIEIQHCNPLIHQQFTESNIQGYDKIVKDLKQTRKRRHVLKDYYSKIKEVLSDTQVISLQEEADFVNRAEKCNKDLENKKFTVLVAGETSAGKSSLINLLLNEQVLPTGVLQNTLTICEISYGAKQEAVIHFGNKEKTSLRLGDIKSDTLKQFIEKPTNDEDWCEKIEIKTPNSLLKGGVVIVDSPGIGDSEQVGNIALKYLTQAFAFIYVINSPNAGGIQDDRLMRIVKKWTELYGEDQCNGLTSESALFVCNKWDDVERQTKTNPSDKEKIKNKIICELKKEVPNLNRKSQVIEMSVLTAAQIQQKFGVMSDDLSSLINGLRRLLPLCLEKKTEHFYRMTSGCLKSLSDQVKIEVNNAGRNREERRKAQQDVEKKLDKLRRGSFIKETQEALSKHLNNISEQVRSYFLEDDVRRAFCLWEKKDLPQIDNNKRANVEHLKKIYDQCLEQRLENFLQTLEKRDQLFAKAHEDLEERFRQGFFEFEKDVRDIDRVLVGESTEDALFQFEVGPDKLRSPLDARVKKFIFLTSVVFMPVLFPTGLAASVLSASVIGYFAVDRILNERHLRGNPCQVLRQLSTQFLQKNWIEEVIVDRISQEFTEERERISSIRGCYREQLDKYEKKCKDLTKSEDEETRKLTVERLIPLYEKLENISQNLTFDAIQHGIRVMSPSWEIDKSILTYKGKLGLGSFAEVYKGEISLSGREGTKEVAVKKLKETPQAINVAYFLQEAKILMQLNHNHIVGLHGVVMDVQNYQLRSFALVFELCNATLKNHIFQNREKKPWETKSAAVITCQWGIDILDALEFIHGKKIVHRDLKLANVLINKHEQIRVADLALATFKNQMTGTYCGTPLYMAPEIRLDEHKIYDSKVDMYSFGLMMWEMWFGQMVPFEAISWSQDEVTLQIDKRKQREERRGGTLHPPPTKWIELMVSLWNAEPCVRKTATESKELMKKVKHFAKEL</sequence>
<dbReference type="Proteomes" id="UP001159405">
    <property type="component" value="Unassembled WGS sequence"/>
</dbReference>
<feature type="domain" description="Protein kinase" evidence="5">
    <location>
        <begin position="2534"/>
        <end position="2808"/>
    </location>
</feature>
<dbReference type="PROSITE" id="PS50011">
    <property type="entry name" value="PROTEIN_KINASE_DOM"/>
    <property type="match status" value="3"/>
</dbReference>
<dbReference type="InterPro" id="IPR008271">
    <property type="entry name" value="Ser/Thr_kinase_AS"/>
</dbReference>
<accession>A0ABN8RXH0</accession>
<feature type="binding site" evidence="3">
    <location>
        <position position="1646"/>
    </location>
    <ligand>
        <name>ATP</name>
        <dbReference type="ChEBI" id="CHEBI:30616"/>
    </ligand>
</feature>
<protein>
    <recommendedName>
        <fullName evidence="5">Protein kinase domain-containing protein</fullName>
    </recommendedName>
</protein>
<dbReference type="InterPro" id="IPR027417">
    <property type="entry name" value="P-loop_NTPase"/>
</dbReference>
<dbReference type="Pfam" id="PF00069">
    <property type="entry name" value="Pkinase"/>
    <property type="match status" value="3"/>
</dbReference>
<evidence type="ECO:0000259" key="5">
    <source>
        <dbReference type="PROSITE" id="PS50011"/>
    </source>
</evidence>
<dbReference type="Pfam" id="PF00350">
    <property type="entry name" value="Dynamin_N"/>
    <property type="match status" value="3"/>
</dbReference>
<dbReference type="PANTHER" id="PTHR26392">
    <property type="entry name" value="MITOGEN-ACTIVATED PROTEIN KINASE KINASE KINASE 7-RELATED"/>
    <property type="match status" value="1"/>
</dbReference>
<evidence type="ECO:0000256" key="4">
    <source>
        <dbReference type="SAM" id="Coils"/>
    </source>
</evidence>
<keyword evidence="2 3" id="KW-0067">ATP-binding</keyword>
<dbReference type="Gene3D" id="1.10.510.10">
    <property type="entry name" value="Transferase(Phosphotransferase) domain 1"/>
    <property type="match status" value="3"/>
</dbReference>
<evidence type="ECO:0000256" key="3">
    <source>
        <dbReference type="PROSITE-ProRule" id="PRU10141"/>
    </source>
</evidence>